<proteinExistence type="predicted"/>
<sequence length="275" mass="30708">MASYRYTNAQLGSAAKENMPPKQGTKRTVSIEGLFNHHHRQQKKAKTDASNILAPKHGRVSKPLAPKQPISTQYRNPKHAKNQPLYLSFAEAADTYRNGASAAKSSQLEPVYDELIARVDGLNVDGQPPRPGKAELDEVIAVDAALSKPMDEERMTIQNHRRNGAVETKEIKLGDTMLAFEKLVEKKRSELESLLQDLSEVDAEIVATKQSIVDNEKKAVKKMKDALGAELASFMQQAESIKKHTMAAIEKAQKEEKAENKEKNRKLEELIKQMI</sequence>
<name>A0ACC3N0I5_9PEZI</name>
<gene>
    <name evidence="1" type="ORF">LTR37_012998</name>
</gene>
<organism evidence="1 2">
    <name type="scientific">Vermiconidia calcicola</name>
    <dbReference type="NCBI Taxonomy" id="1690605"/>
    <lineage>
        <taxon>Eukaryota</taxon>
        <taxon>Fungi</taxon>
        <taxon>Dikarya</taxon>
        <taxon>Ascomycota</taxon>
        <taxon>Pezizomycotina</taxon>
        <taxon>Dothideomycetes</taxon>
        <taxon>Dothideomycetidae</taxon>
        <taxon>Mycosphaerellales</taxon>
        <taxon>Extremaceae</taxon>
        <taxon>Vermiconidia</taxon>
    </lineage>
</organism>
<dbReference type="EMBL" id="JAUTXU010000124">
    <property type="protein sequence ID" value="KAK3706004.1"/>
    <property type="molecule type" value="Genomic_DNA"/>
</dbReference>
<comment type="caution">
    <text evidence="1">The sequence shown here is derived from an EMBL/GenBank/DDBJ whole genome shotgun (WGS) entry which is preliminary data.</text>
</comment>
<dbReference type="Proteomes" id="UP001281147">
    <property type="component" value="Unassembled WGS sequence"/>
</dbReference>
<evidence type="ECO:0000313" key="2">
    <source>
        <dbReference type="Proteomes" id="UP001281147"/>
    </source>
</evidence>
<accession>A0ACC3N0I5</accession>
<keyword evidence="2" id="KW-1185">Reference proteome</keyword>
<evidence type="ECO:0000313" key="1">
    <source>
        <dbReference type="EMBL" id="KAK3706004.1"/>
    </source>
</evidence>
<protein>
    <submittedName>
        <fullName evidence="1">Uncharacterized protein</fullName>
    </submittedName>
</protein>
<reference evidence="1" key="1">
    <citation type="submission" date="2023-07" db="EMBL/GenBank/DDBJ databases">
        <title>Black Yeasts Isolated from many extreme environments.</title>
        <authorList>
            <person name="Coleine C."/>
            <person name="Stajich J.E."/>
            <person name="Selbmann L."/>
        </authorList>
    </citation>
    <scope>NUCLEOTIDE SEQUENCE</scope>
    <source>
        <strain evidence="1">CCFEE 5714</strain>
    </source>
</reference>